<dbReference type="Gene3D" id="3.40.250.10">
    <property type="entry name" value="Rhodanese-like domain"/>
    <property type="match status" value="1"/>
</dbReference>
<protein>
    <submittedName>
        <fullName evidence="2">HesA/MoeB/ThiF family protein</fullName>
    </submittedName>
</protein>
<dbReference type="Proteomes" id="UP001255246">
    <property type="component" value="Unassembled WGS sequence"/>
</dbReference>
<evidence type="ECO:0000313" key="2">
    <source>
        <dbReference type="EMBL" id="MDT0607563.1"/>
    </source>
</evidence>
<dbReference type="Gene3D" id="3.40.50.720">
    <property type="entry name" value="NAD(P)-binding Rossmann-like Domain"/>
    <property type="match status" value="1"/>
</dbReference>
<sequence length="356" mass="39669">MNDDTRYLRQTSLESFGAENQLKLANSKILIIGLGGLGIPVATYLNAMGVGTIGIMDNDIIELHNLQRQVLYSETDLGKQKLSIAFEKLRAQNSNTIVKAFTEFLTKDNALTIIKDFDVVVDATDNFATRYLINDACVILNKPFIYGALHAFEGQISVFNFKNGPTYRCLFPNMPKNNEILNCDENGVLGILPGIIGTLQALEVVKVITEVGEVLSGKLLLFDGLTQTIQKIGFKARVENKTIVELKEDYGFSLCSIENSIEAEDFDELNKRHFVQLVDVRNPDEFEEFHLPNAINVPLPELENSLQSIDFSMPVYFICQSGKRSEIALQSLQKEYSNTSMYSVSGGMGKMALICH</sequence>
<dbReference type="PANTHER" id="PTHR10953">
    <property type="entry name" value="UBIQUITIN-ACTIVATING ENZYME E1"/>
    <property type="match status" value="1"/>
</dbReference>
<feature type="domain" description="Rhodanese" evidence="1">
    <location>
        <begin position="271"/>
        <end position="356"/>
    </location>
</feature>
<dbReference type="EMBL" id="JAVRHR010000002">
    <property type="protein sequence ID" value="MDT0607563.1"/>
    <property type="molecule type" value="Genomic_DNA"/>
</dbReference>
<dbReference type="Pfam" id="PF00581">
    <property type="entry name" value="Rhodanese"/>
    <property type="match status" value="1"/>
</dbReference>
<dbReference type="RefSeq" id="WP_311351393.1">
    <property type="nucleotide sequence ID" value="NZ_JAVRHR010000002.1"/>
</dbReference>
<dbReference type="CDD" id="cd00158">
    <property type="entry name" value="RHOD"/>
    <property type="match status" value="1"/>
</dbReference>
<proteinExistence type="predicted"/>
<dbReference type="PANTHER" id="PTHR10953:SF102">
    <property type="entry name" value="ADENYLYLTRANSFERASE AND SULFURTRANSFERASE MOCS3"/>
    <property type="match status" value="1"/>
</dbReference>
<name>A0ABU3ACD4_9FLAO</name>
<dbReference type="Pfam" id="PF00899">
    <property type="entry name" value="ThiF"/>
    <property type="match status" value="1"/>
</dbReference>
<gene>
    <name evidence="2" type="ORF">RM706_11000</name>
</gene>
<dbReference type="CDD" id="cd00757">
    <property type="entry name" value="ThiF_MoeB_HesA_family"/>
    <property type="match status" value="1"/>
</dbReference>
<dbReference type="InterPro" id="IPR001763">
    <property type="entry name" value="Rhodanese-like_dom"/>
</dbReference>
<reference evidence="2 3" key="1">
    <citation type="submission" date="2023-09" db="EMBL/GenBank/DDBJ databases">
        <authorList>
            <person name="Rey-Velasco X."/>
        </authorList>
    </citation>
    <scope>NUCLEOTIDE SEQUENCE [LARGE SCALE GENOMIC DNA]</scope>
    <source>
        <strain evidence="2 3">F388</strain>
    </source>
</reference>
<accession>A0ABU3ACD4</accession>
<dbReference type="InterPro" id="IPR035985">
    <property type="entry name" value="Ubiquitin-activating_enz"/>
</dbReference>
<evidence type="ECO:0000313" key="3">
    <source>
        <dbReference type="Proteomes" id="UP001255246"/>
    </source>
</evidence>
<dbReference type="SUPFAM" id="SSF69572">
    <property type="entry name" value="Activating enzymes of the ubiquitin-like proteins"/>
    <property type="match status" value="1"/>
</dbReference>
<dbReference type="InterPro" id="IPR045886">
    <property type="entry name" value="ThiF/MoeB/HesA"/>
</dbReference>
<keyword evidence="3" id="KW-1185">Reference proteome</keyword>
<dbReference type="InterPro" id="IPR000594">
    <property type="entry name" value="ThiF_NAD_FAD-bd"/>
</dbReference>
<dbReference type="PROSITE" id="PS50206">
    <property type="entry name" value="RHODANESE_3"/>
    <property type="match status" value="1"/>
</dbReference>
<comment type="caution">
    <text evidence="2">The sequence shown here is derived from an EMBL/GenBank/DDBJ whole genome shotgun (WGS) entry which is preliminary data.</text>
</comment>
<dbReference type="InterPro" id="IPR036873">
    <property type="entry name" value="Rhodanese-like_dom_sf"/>
</dbReference>
<evidence type="ECO:0000259" key="1">
    <source>
        <dbReference type="PROSITE" id="PS50206"/>
    </source>
</evidence>
<organism evidence="2 3">
    <name type="scientific">Croceitalea rosinachiae</name>
    <dbReference type="NCBI Taxonomy" id="3075596"/>
    <lineage>
        <taxon>Bacteria</taxon>
        <taxon>Pseudomonadati</taxon>
        <taxon>Bacteroidota</taxon>
        <taxon>Flavobacteriia</taxon>
        <taxon>Flavobacteriales</taxon>
        <taxon>Flavobacteriaceae</taxon>
        <taxon>Croceitalea</taxon>
    </lineage>
</organism>
<dbReference type="SMART" id="SM00450">
    <property type="entry name" value="RHOD"/>
    <property type="match status" value="1"/>
</dbReference>